<name>A0A644VER3_9ZZZZ</name>
<dbReference type="PANTHER" id="PTHR30218:SF0">
    <property type="entry name" value="POLYPHOSPHATE KINASE"/>
    <property type="match status" value="1"/>
</dbReference>
<keyword evidence="3 11" id="KW-0808">Transferase</keyword>
<dbReference type="Pfam" id="PF17941">
    <property type="entry name" value="PP_kinase_C_1"/>
    <property type="match status" value="1"/>
</dbReference>
<dbReference type="InterPro" id="IPR025200">
    <property type="entry name" value="PPK_C_dom2"/>
</dbReference>
<keyword evidence="6" id="KW-0067">ATP-binding</keyword>
<dbReference type="Pfam" id="PF02503">
    <property type="entry name" value="PP_kinase"/>
    <property type="match status" value="1"/>
</dbReference>
<sequence length="689" mass="78159">MGNIHKPGITRKNKYVKKATRFPKESGRYFNRELSWLKFNERVLFEAENTDNPLLERVTFLGIVAGNLDEFFMVRVPAYQKGATYSADEYSEVIGSSTQLEMIYSRVIILMRHMAQVWNDDLVPKLAAEGIYFIRYADCSDEEKKTFKKELEEESFTILRGDRFSDIQHDEYLHGFAMLVQTDKGRAVIPVQRIIDEKGRFVPVGNRKNTFIFREDLLKKHISSLFPHETVYAVMPVRLTRDSDLDLKGDDADDLISAIMDAQKTLAKRYPSRLETLDTMPFGYMAPLVDALSLVPELVYDMAAPLGLIDLKEFPVKRPNLKFPPYTASLPSGLSGKIFSAIAKRDRFMFNPYNSFDGLIRFMSAAAGDPQVVKIQITLYRLGSESPVIDALIAAAKNKKDVTAVVELKASFDEETNFRWATKLKEGGVNVIMGYPGVKVHAKCCLITRIENGQIVRYANISTGNYNANTAKIYSDMAIFTANTEICTDAAAFFAMLSGSFPSPVYRRLIVSPNSMNQEIISKIRREAEISGVNGRIIMKMNSLTDRDIINELYAASQKGVRIDLSVRGVCMLRPGVANLSETIQVTSVVGRFLEHARMYYFENSGDPEVFIGSPDMMPRNLHRRIEILCPILDKRIKKVLIQKIIPEFIDDQVKGHTLDAYGRYHPPERRPGELSSQQKFIAMQKAWR</sequence>
<comment type="caution">
    <text evidence="11">The sequence shown here is derived from an EMBL/GenBank/DDBJ whole genome shotgun (WGS) entry which is preliminary data.</text>
</comment>
<dbReference type="PANTHER" id="PTHR30218">
    <property type="entry name" value="POLYPHOSPHATE KINASE"/>
    <property type="match status" value="1"/>
</dbReference>
<dbReference type="NCBIfam" id="TIGR03705">
    <property type="entry name" value="poly_P_kin"/>
    <property type="match status" value="1"/>
</dbReference>
<dbReference type="EC" id="2.7.4.1" evidence="1"/>
<dbReference type="GO" id="GO:0006799">
    <property type="term" value="P:polyphosphate biosynthetic process"/>
    <property type="evidence" value="ECO:0007669"/>
    <property type="project" value="InterPro"/>
</dbReference>
<keyword evidence="4" id="KW-0547">Nucleotide-binding</keyword>
<protein>
    <recommendedName>
        <fullName evidence="1">ATP-polyphosphate phosphotransferase</fullName>
        <ecNumber evidence="1">2.7.4.1</ecNumber>
    </recommendedName>
</protein>
<evidence type="ECO:0000259" key="7">
    <source>
        <dbReference type="Pfam" id="PF02503"/>
    </source>
</evidence>
<accession>A0A644VER3</accession>
<dbReference type="AlphaFoldDB" id="A0A644VER3"/>
<feature type="domain" description="Polyphosphate kinase C-terminal" evidence="9">
    <location>
        <begin position="509"/>
        <end position="672"/>
    </location>
</feature>
<dbReference type="EMBL" id="VSSQ01000288">
    <property type="protein sequence ID" value="MPL89808.1"/>
    <property type="molecule type" value="Genomic_DNA"/>
</dbReference>
<dbReference type="GO" id="GO:0008976">
    <property type="term" value="F:polyphosphate kinase activity"/>
    <property type="evidence" value="ECO:0007669"/>
    <property type="project" value="UniProtKB-EC"/>
</dbReference>
<reference evidence="11" key="1">
    <citation type="submission" date="2019-08" db="EMBL/GenBank/DDBJ databases">
        <authorList>
            <person name="Kucharzyk K."/>
            <person name="Murdoch R.W."/>
            <person name="Higgins S."/>
            <person name="Loffler F."/>
        </authorList>
    </citation>
    <scope>NUCLEOTIDE SEQUENCE</scope>
</reference>
<evidence type="ECO:0000259" key="10">
    <source>
        <dbReference type="Pfam" id="PF17941"/>
    </source>
</evidence>
<dbReference type="InterPro" id="IPR036832">
    <property type="entry name" value="PPK_N_dom_sf"/>
</dbReference>
<evidence type="ECO:0000313" key="11">
    <source>
        <dbReference type="EMBL" id="MPL89808.1"/>
    </source>
</evidence>
<dbReference type="SUPFAM" id="SSF143724">
    <property type="entry name" value="PHP14-like"/>
    <property type="match status" value="1"/>
</dbReference>
<dbReference type="SUPFAM" id="SSF56024">
    <property type="entry name" value="Phospholipase D/nuclease"/>
    <property type="match status" value="2"/>
</dbReference>
<dbReference type="SUPFAM" id="SSF140356">
    <property type="entry name" value="PPK N-terminal domain-like"/>
    <property type="match status" value="1"/>
</dbReference>
<dbReference type="Gene3D" id="3.30.870.10">
    <property type="entry name" value="Endonuclease Chain A"/>
    <property type="match status" value="2"/>
</dbReference>
<evidence type="ECO:0000256" key="5">
    <source>
        <dbReference type="ARBA" id="ARBA00022777"/>
    </source>
</evidence>
<keyword evidence="2" id="KW-0597">Phosphoprotein</keyword>
<evidence type="ECO:0000256" key="6">
    <source>
        <dbReference type="ARBA" id="ARBA00022840"/>
    </source>
</evidence>
<feature type="domain" description="Polyphosphate kinase N-terminal" evidence="8">
    <location>
        <begin position="29"/>
        <end position="133"/>
    </location>
</feature>
<feature type="domain" description="Polyphosphate kinase C-terminal" evidence="10">
    <location>
        <begin position="337"/>
        <end position="499"/>
    </location>
</feature>
<dbReference type="InterPro" id="IPR024953">
    <property type="entry name" value="PP_kinase_middle"/>
</dbReference>
<dbReference type="GO" id="GO:0005524">
    <property type="term" value="F:ATP binding"/>
    <property type="evidence" value="ECO:0007669"/>
    <property type="project" value="UniProtKB-KW"/>
</dbReference>
<evidence type="ECO:0000256" key="4">
    <source>
        <dbReference type="ARBA" id="ARBA00022741"/>
    </source>
</evidence>
<dbReference type="InterPro" id="IPR025198">
    <property type="entry name" value="PPK_N_dom"/>
</dbReference>
<evidence type="ECO:0000256" key="3">
    <source>
        <dbReference type="ARBA" id="ARBA00022679"/>
    </source>
</evidence>
<evidence type="ECO:0000259" key="9">
    <source>
        <dbReference type="Pfam" id="PF13090"/>
    </source>
</evidence>
<gene>
    <name evidence="11" type="primary">ppk_9</name>
    <name evidence="11" type="ORF">SDC9_35850</name>
</gene>
<dbReference type="Gene3D" id="3.30.1840.10">
    <property type="entry name" value="Polyphosphate kinase middle domain"/>
    <property type="match status" value="1"/>
</dbReference>
<evidence type="ECO:0000259" key="8">
    <source>
        <dbReference type="Pfam" id="PF13089"/>
    </source>
</evidence>
<keyword evidence="5 11" id="KW-0418">Kinase</keyword>
<dbReference type="PIRSF" id="PIRSF015589">
    <property type="entry name" value="PP_kinase"/>
    <property type="match status" value="1"/>
</dbReference>
<feature type="domain" description="Polyphosphate kinase middle" evidence="7">
    <location>
        <begin position="184"/>
        <end position="314"/>
    </location>
</feature>
<evidence type="ECO:0000256" key="1">
    <source>
        <dbReference type="ARBA" id="ARBA00012960"/>
    </source>
</evidence>
<dbReference type="InterPro" id="IPR003414">
    <property type="entry name" value="PP_kinase"/>
</dbReference>
<dbReference type="InterPro" id="IPR036830">
    <property type="entry name" value="PP_kinase_middle_dom_sf"/>
</dbReference>
<proteinExistence type="predicted"/>
<organism evidence="11">
    <name type="scientific">bioreactor metagenome</name>
    <dbReference type="NCBI Taxonomy" id="1076179"/>
    <lineage>
        <taxon>unclassified sequences</taxon>
        <taxon>metagenomes</taxon>
        <taxon>ecological metagenomes</taxon>
    </lineage>
</organism>
<dbReference type="GO" id="GO:0009358">
    <property type="term" value="C:polyphosphate kinase complex"/>
    <property type="evidence" value="ECO:0007669"/>
    <property type="project" value="InterPro"/>
</dbReference>
<dbReference type="Pfam" id="PF13090">
    <property type="entry name" value="PP_kinase_C"/>
    <property type="match status" value="1"/>
</dbReference>
<dbReference type="Gene3D" id="1.20.58.310">
    <property type="entry name" value="Polyphosphate kinase N-terminal domain"/>
    <property type="match status" value="1"/>
</dbReference>
<dbReference type="Pfam" id="PF13089">
    <property type="entry name" value="PP_kinase_N"/>
    <property type="match status" value="1"/>
</dbReference>
<dbReference type="InterPro" id="IPR041108">
    <property type="entry name" value="PP_kinase_C_1"/>
</dbReference>
<evidence type="ECO:0000256" key="2">
    <source>
        <dbReference type="ARBA" id="ARBA00022553"/>
    </source>
</evidence>